<gene>
    <name evidence="1" type="ORF">SAMN05216190_12735</name>
</gene>
<dbReference type="Proteomes" id="UP000198784">
    <property type="component" value="Unassembled WGS sequence"/>
</dbReference>
<proteinExistence type="predicted"/>
<protein>
    <submittedName>
        <fullName evidence="1">Uncharacterized protein</fullName>
    </submittedName>
</protein>
<dbReference type="STRING" id="289003.SAMN05216190_12735"/>
<name>A0A1I5UU13_9PSED</name>
<evidence type="ECO:0000313" key="2">
    <source>
        <dbReference type="Proteomes" id="UP000198784"/>
    </source>
</evidence>
<evidence type="ECO:0000313" key="1">
    <source>
        <dbReference type="EMBL" id="SFP98702.1"/>
    </source>
</evidence>
<reference evidence="2" key="1">
    <citation type="submission" date="2016-10" db="EMBL/GenBank/DDBJ databases">
        <authorList>
            <person name="Varghese N."/>
            <person name="Submissions S."/>
        </authorList>
    </citation>
    <scope>NUCLEOTIDE SEQUENCE [LARGE SCALE GENOMIC DNA]</scope>
    <source>
        <strain evidence="2">DSM 17834</strain>
    </source>
</reference>
<organism evidence="1 2">
    <name type="scientific">Pseudomonas borbori</name>
    <dbReference type="NCBI Taxonomy" id="289003"/>
    <lineage>
        <taxon>Bacteria</taxon>
        <taxon>Pseudomonadati</taxon>
        <taxon>Pseudomonadota</taxon>
        <taxon>Gammaproteobacteria</taxon>
        <taxon>Pseudomonadales</taxon>
        <taxon>Pseudomonadaceae</taxon>
        <taxon>Pseudomonas</taxon>
    </lineage>
</organism>
<keyword evidence="2" id="KW-1185">Reference proteome</keyword>
<sequence length="61" mass="7301">MDVRIENLQRQGRTLWQVRMGPRGVTFHEELAARTFAAQLHQRLLWLREQAEYDHGAYPPR</sequence>
<dbReference type="AlphaFoldDB" id="A0A1I5UU13"/>
<dbReference type="OrthoDB" id="6961361at2"/>
<accession>A0A1I5UU13</accession>
<dbReference type="RefSeq" id="WP_090503654.1">
    <property type="nucleotide sequence ID" value="NZ_FOWX01000027.1"/>
</dbReference>
<dbReference type="EMBL" id="FOWX01000027">
    <property type="protein sequence ID" value="SFP98702.1"/>
    <property type="molecule type" value="Genomic_DNA"/>
</dbReference>